<dbReference type="InterPro" id="IPR011116">
    <property type="entry name" value="SecA_Wing/Scaffold"/>
</dbReference>
<dbReference type="PANTHER" id="PTHR33747">
    <property type="entry name" value="UPF0225 PROTEIN SCO1677"/>
    <property type="match status" value="1"/>
</dbReference>
<organism evidence="3">
    <name type="scientific">marine sediment metagenome</name>
    <dbReference type="NCBI Taxonomy" id="412755"/>
    <lineage>
        <taxon>unclassified sequences</taxon>
        <taxon>metagenomes</taxon>
        <taxon>ecological metagenomes</taxon>
    </lineage>
</organism>
<dbReference type="GO" id="GO:0016020">
    <property type="term" value="C:membrane"/>
    <property type="evidence" value="ECO:0007669"/>
    <property type="project" value="InterPro"/>
</dbReference>
<sequence>EIEEQLISAAAEQIDKKDCSQLIEFLKPDFAVRTFTEWARAKFDIKLDVGEVASLNASQIRQQLGEETAAKYKQREIEYPVEFAMNMVYGPGGPNVYAFEALADWANKKYNAGLSVEQIQNVKPRALHKQLVELSESFNNGELDRELADKVAQLNTAELAKWANERFEASLTEDDLAGVPERKEKLSELAREFLRKELSDLEKYVLVQVYDSTWKDHLYSMDHLKDSIWMRSWAERDPKTEYKREGYRMFEEMLENIEDRVTDIIFKVHLEAGARAQSIWNVSRTAHDEVGQFAMAEQQRAAAQAPQGEPKVKQIRLEQPKVGRNAPCPCGSGKKYKKCCGKTA</sequence>
<dbReference type="Gene3D" id="1.10.3060.10">
    <property type="entry name" value="Helical scaffold and wing domains of SecA"/>
    <property type="match status" value="1"/>
</dbReference>
<dbReference type="PANTHER" id="PTHR33747:SF1">
    <property type="entry name" value="ADENYLATE CYCLASE-ASSOCIATED CAP C-TERMINAL DOMAIN-CONTAINING PROTEIN"/>
    <property type="match status" value="1"/>
</dbReference>
<accession>X0S8Y0</accession>
<dbReference type="InterPro" id="IPR036266">
    <property type="entry name" value="SecA_Wing/Scaffold_sf"/>
</dbReference>
<gene>
    <name evidence="3" type="ORF">S01H1_10530</name>
</gene>
<dbReference type="SUPFAM" id="SSF81886">
    <property type="entry name" value="Helical scaffold and wing domains of SecA"/>
    <property type="match status" value="1"/>
</dbReference>
<dbReference type="InterPro" id="IPR004027">
    <property type="entry name" value="SEC_C_motif"/>
</dbReference>
<feature type="domain" description="SecA Wing/Scaffold" evidence="2">
    <location>
        <begin position="145"/>
        <end position="268"/>
    </location>
</feature>
<name>X0S8Y0_9ZZZZ</name>
<dbReference type="AlphaFoldDB" id="X0S8Y0"/>
<proteinExistence type="predicted"/>
<comment type="caution">
    <text evidence="3">The sequence shown here is derived from an EMBL/GenBank/DDBJ whole genome shotgun (WGS) entry which is preliminary data.</text>
</comment>
<evidence type="ECO:0000313" key="3">
    <source>
        <dbReference type="EMBL" id="GAF72392.1"/>
    </source>
</evidence>
<evidence type="ECO:0000259" key="2">
    <source>
        <dbReference type="Pfam" id="PF07516"/>
    </source>
</evidence>
<feature type="non-terminal residue" evidence="3">
    <location>
        <position position="1"/>
    </location>
</feature>
<evidence type="ECO:0000256" key="1">
    <source>
        <dbReference type="ARBA" id="ARBA00022490"/>
    </source>
</evidence>
<reference evidence="3" key="1">
    <citation type="journal article" date="2014" name="Front. Microbiol.">
        <title>High frequency of phylogenetically diverse reductive dehalogenase-homologous genes in deep subseafloor sedimentary metagenomes.</title>
        <authorList>
            <person name="Kawai M."/>
            <person name="Futagami T."/>
            <person name="Toyoda A."/>
            <person name="Takaki Y."/>
            <person name="Nishi S."/>
            <person name="Hori S."/>
            <person name="Arai W."/>
            <person name="Tsubouchi T."/>
            <person name="Morono Y."/>
            <person name="Uchiyama I."/>
            <person name="Ito T."/>
            <person name="Fujiyama A."/>
            <person name="Inagaki F."/>
            <person name="Takami H."/>
        </authorList>
    </citation>
    <scope>NUCLEOTIDE SEQUENCE</scope>
    <source>
        <strain evidence="3">Expedition CK06-06</strain>
    </source>
</reference>
<dbReference type="Pfam" id="PF02810">
    <property type="entry name" value="SEC-C"/>
    <property type="match status" value="1"/>
</dbReference>
<dbReference type="GO" id="GO:0017038">
    <property type="term" value="P:protein import"/>
    <property type="evidence" value="ECO:0007669"/>
    <property type="project" value="InterPro"/>
</dbReference>
<keyword evidence="1" id="KW-0963">Cytoplasm</keyword>
<dbReference type="Pfam" id="PF07516">
    <property type="entry name" value="SecA_SW"/>
    <property type="match status" value="1"/>
</dbReference>
<dbReference type="EMBL" id="BARS01005373">
    <property type="protein sequence ID" value="GAF72392.1"/>
    <property type="molecule type" value="Genomic_DNA"/>
</dbReference>
<protein>
    <recommendedName>
        <fullName evidence="2">SecA Wing/Scaffold domain-containing protein</fullName>
    </recommendedName>
</protein>